<keyword evidence="3" id="KW-1185">Reference proteome</keyword>
<dbReference type="EMBL" id="JAPDPJ010000019">
    <property type="protein sequence ID" value="MCW3786835.1"/>
    <property type="molecule type" value="Genomic_DNA"/>
</dbReference>
<dbReference type="AlphaFoldDB" id="A0AAE3M546"/>
<accession>A0AAE3M546</accession>
<gene>
    <name evidence="2" type="ORF">OM075_10180</name>
</gene>
<reference evidence="2" key="1">
    <citation type="submission" date="2022-10" db="EMBL/GenBank/DDBJ databases">
        <authorList>
            <person name="Yu W.X."/>
        </authorList>
    </citation>
    <scope>NUCLEOTIDE SEQUENCE</scope>
    <source>
        <strain evidence="2">AAT</strain>
    </source>
</reference>
<name>A0AAE3M546_9BACT</name>
<protein>
    <recommendedName>
        <fullName evidence="4">DUF5681 domain-containing protein</fullName>
    </recommendedName>
</protein>
<evidence type="ECO:0000313" key="3">
    <source>
        <dbReference type="Proteomes" id="UP001209229"/>
    </source>
</evidence>
<proteinExistence type="predicted"/>
<dbReference type="RefSeq" id="WP_301190400.1">
    <property type="nucleotide sequence ID" value="NZ_JAPDPJ010000019.1"/>
</dbReference>
<evidence type="ECO:0000256" key="1">
    <source>
        <dbReference type="SAM" id="MobiDB-lite"/>
    </source>
</evidence>
<organism evidence="2 3">
    <name type="scientific">Plebeiibacterium sediminum</name>
    <dbReference type="NCBI Taxonomy" id="2992112"/>
    <lineage>
        <taxon>Bacteria</taxon>
        <taxon>Pseudomonadati</taxon>
        <taxon>Bacteroidota</taxon>
        <taxon>Bacteroidia</taxon>
        <taxon>Marinilabiliales</taxon>
        <taxon>Marinilabiliaceae</taxon>
        <taxon>Plebeiibacterium</taxon>
    </lineage>
</organism>
<evidence type="ECO:0000313" key="2">
    <source>
        <dbReference type="EMBL" id="MCW3786835.1"/>
    </source>
</evidence>
<sequence length="96" mass="11267">MAKKGHTNNPNGRPKGKENKITTELKDWIKNLLEANTSQLEQDLKDLEPHQRWQVVSKLLDFTIPKMRNIDANINYENLTEEQLDQIINRLSEEIK</sequence>
<evidence type="ECO:0008006" key="4">
    <source>
        <dbReference type="Google" id="ProtNLM"/>
    </source>
</evidence>
<dbReference type="Proteomes" id="UP001209229">
    <property type="component" value="Unassembled WGS sequence"/>
</dbReference>
<comment type="caution">
    <text evidence="2">The sequence shown here is derived from an EMBL/GenBank/DDBJ whole genome shotgun (WGS) entry which is preliminary data.</text>
</comment>
<feature type="region of interest" description="Disordered" evidence="1">
    <location>
        <begin position="1"/>
        <end position="21"/>
    </location>
</feature>